<dbReference type="SUPFAM" id="SSF56784">
    <property type="entry name" value="HAD-like"/>
    <property type="match status" value="1"/>
</dbReference>
<dbReference type="InterPro" id="IPR023214">
    <property type="entry name" value="HAD_sf"/>
</dbReference>
<evidence type="ECO:0000313" key="2">
    <source>
        <dbReference type="EMBL" id="CAB4124072.1"/>
    </source>
</evidence>
<name>A0A6J5KS31_9CAUD</name>
<evidence type="ECO:0000259" key="1">
    <source>
        <dbReference type="Pfam" id="PF25109"/>
    </source>
</evidence>
<protein>
    <recommendedName>
        <fullName evidence="1">Polynucleotide kinase PNKP phosphatase domain-containing protein</fullName>
    </recommendedName>
</protein>
<dbReference type="EMBL" id="LR796175">
    <property type="protein sequence ID" value="CAB4124072.1"/>
    <property type="molecule type" value="Genomic_DNA"/>
</dbReference>
<sequence length="155" mass="18164">MSSKNNDFELQQPLHKRNKTVVFDLDGTLADDMKYEKHHKVRHEGFAKEALNVNTNEDIVNKLRKAKTSGNNVVILTARSAHYRDETKKWLHKNEIPYDALVMRPTDNTEKDKKVKRELLEEDILPKFNVDKAYDDKKKNVKMFDKLGIDAKRVK</sequence>
<dbReference type="InterPro" id="IPR036412">
    <property type="entry name" value="HAD-like_sf"/>
</dbReference>
<dbReference type="Pfam" id="PF25109">
    <property type="entry name" value="HAD_PNKP"/>
    <property type="match status" value="1"/>
</dbReference>
<dbReference type="InterPro" id="IPR056782">
    <property type="entry name" value="HAD_PNKP"/>
</dbReference>
<accession>A0A6J5KS31</accession>
<proteinExistence type="predicted"/>
<dbReference type="Gene3D" id="3.40.50.1000">
    <property type="entry name" value="HAD superfamily/HAD-like"/>
    <property type="match status" value="1"/>
</dbReference>
<gene>
    <name evidence="2" type="ORF">UFOVP45_143</name>
</gene>
<organism evidence="2">
    <name type="scientific">uncultured Caudovirales phage</name>
    <dbReference type="NCBI Taxonomy" id="2100421"/>
    <lineage>
        <taxon>Viruses</taxon>
        <taxon>Duplodnaviria</taxon>
        <taxon>Heunggongvirae</taxon>
        <taxon>Uroviricota</taxon>
        <taxon>Caudoviricetes</taxon>
        <taxon>Peduoviridae</taxon>
        <taxon>Maltschvirus</taxon>
        <taxon>Maltschvirus maltsch</taxon>
    </lineage>
</organism>
<reference evidence="2" key="1">
    <citation type="submission" date="2020-04" db="EMBL/GenBank/DDBJ databases">
        <authorList>
            <person name="Chiriac C."/>
            <person name="Salcher M."/>
            <person name="Ghai R."/>
            <person name="Kavagutti S V."/>
        </authorList>
    </citation>
    <scope>NUCLEOTIDE SEQUENCE</scope>
</reference>
<feature type="domain" description="Polynucleotide kinase PNKP phosphatase" evidence="1">
    <location>
        <begin position="19"/>
        <end position="154"/>
    </location>
</feature>